<dbReference type="AlphaFoldDB" id="A0A401FJN2"/>
<organism evidence="1 2">
    <name type="scientific">Lentilactobacillus kosonis</name>
    <dbReference type="NCBI Taxonomy" id="2810561"/>
    <lineage>
        <taxon>Bacteria</taxon>
        <taxon>Bacillati</taxon>
        <taxon>Bacillota</taxon>
        <taxon>Bacilli</taxon>
        <taxon>Lactobacillales</taxon>
        <taxon>Lactobacillaceae</taxon>
        <taxon>Lentilactobacillus</taxon>
    </lineage>
</organism>
<gene>
    <name evidence="1" type="ORF">NBRC111893_718</name>
</gene>
<dbReference type="Proteomes" id="UP000286974">
    <property type="component" value="Unassembled WGS sequence"/>
</dbReference>
<name>A0A401FJN2_9LACO</name>
<dbReference type="EMBL" id="BEXA01000001">
    <property type="protein sequence ID" value="GAY72572.1"/>
    <property type="molecule type" value="Genomic_DNA"/>
</dbReference>
<accession>A0A401FJN2</accession>
<protein>
    <submittedName>
        <fullName evidence="1">Uncharacterized protein</fullName>
    </submittedName>
</protein>
<reference evidence="1 2" key="1">
    <citation type="submission" date="2017-11" db="EMBL/GenBank/DDBJ databases">
        <title>Draft Genome Sequence of Lactobacillus curieae NBRC 111893 isolated from Koso, a Japanese sugar-Vegetable Fermented Beverage.</title>
        <authorList>
            <person name="Chiou T.Y."/>
            <person name="Oshima K."/>
            <person name="Suda W."/>
            <person name="Hattori M."/>
            <person name="Takahashi T."/>
        </authorList>
    </citation>
    <scope>NUCLEOTIDE SEQUENCE [LARGE SCALE GENOMIC DNA]</scope>
    <source>
        <strain evidence="1 2">NBRC111893</strain>
    </source>
</reference>
<comment type="caution">
    <text evidence="1">The sequence shown here is derived from an EMBL/GenBank/DDBJ whole genome shotgun (WGS) entry which is preliminary data.</text>
</comment>
<proteinExistence type="predicted"/>
<sequence length="495" mass="56515">MSKYDNYGKRILKNIGIFTSRIFGENSYAKYQIFDERVSQSSVAIGIQKLVNGIPLADFKLSKSAQLGYVAALADLQEVGFSRVYFVSLWATGQNDDVVINRAAGQEFANYIQEVDDKDRFIIGYQTALIHFMNGITGDKGIVNQIITEIHEHGGSEFVENWFADTNTKLGELDPLAELTGSNLNLKQVQDTVASLFTELAANKLNINQFANGNIAIKREHVNDFLTEVALTASELSQFKYQDVFTTINQFVDQQLVPMLNLLSTGLMQWYSTHILNENNMNLLGLPHTSSQQIRDYIEFPNSIDEFFEKMAIFNLSRYSQSRSGGRDNYQLKYSVELINNESLIDKYGDQVKIKYGVFDLIYQELVEVLTDQSLIPMAQYKKRQFNEIRLGIYDGTEANKDQIIEVSFTIRSERVMKKLINDAIVLADIGRKDRLALTNARSLSSFVRNLNDDKWAEFNYDVEKINRPTRKVLYWIYQSTFIGELDADEVTEAI</sequence>
<keyword evidence="2" id="KW-1185">Reference proteome</keyword>
<dbReference type="OrthoDB" id="2321374at2"/>
<evidence type="ECO:0000313" key="1">
    <source>
        <dbReference type="EMBL" id="GAY72572.1"/>
    </source>
</evidence>
<evidence type="ECO:0000313" key="2">
    <source>
        <dbReference type="Proteomes" id="UP000286974"/>
    </source>
</evidence>
<dbReference type="RefSeq" id="WP_125007901.1">
    <property type="nucleotide sequence ID" value="NZ_BEXA01000001.1"/>
</dbReference>